<comment type="caution">
    <text evidence="2">The sequence shown here is derived from an EMBL/GenBank/DDBJ whole genome shotgun (WGS) entry which is preliminary data.</text>
</comment>
<evidence type="ECO:0000313" key="2">
    <source>
        <dbReference type="EMBL" id="MFM0520664.1"/>
    </source>
</evidence>
<dbReference type="RefSeq" id="WP_408162617.1">
    <property type="nucleotide sequence ID" value="NZ_JAQQDB010000026.1"/>
</dbReference>
<name>A0ABW9CSG9_9BURK</name>
<sequence>MNRKLIAPAVLACFLAACGSSKEASNSNFEKALNKHYAKECITVEPVTLSGDGNKYPVTIVLQTKDSYGEAKADAMNAQTTRYFDGLVDAGVLAVSTGTKQEKSWLGNREFTAPTKIYSLTGAGKKALVQPDSLALCIGHYKVDDVTRFSEPSNALGHTISEVAFTVSPVDVPDWAKDDKLTKLYRLDQRLSAHAKANRTMVLASDGWIDSADFNN</sequence>
<keyword evidence="1" id="KW-0732">Signal</keyword>
<dbReference type="PROSITE" id="PS51257">
    <property type="entry name" value="PROKAR_LIPOPROTEIN"/>
    <property type="match status" value="1"/>
</dbReference>
<feature type="signal peptide" evidence="1">
    <location>
        <begin position="1"/>
        <end position="23"/>
    </location>
</feature>
<accession>A0ABW9CSG9</accession>
<dbReference type="Proteomes" id="UP001629462">
    <property type="component" value="Unassembled WGS sequence"/>
</dbReference>
<evidence type="ECO:0000313" key="3">
    <source>
        <dbReference type="Proteomes" id="UP001629462"/>
    </source>
</evidence>
<protein>
    <recommendedName>
        <fullName evidence="4">Lipoprotein</fullName>
    </recommendedName>
</protein>
<evidence type="ECO:0000256" key="1">
    <source>
        <dbReference type="SAM" id="SignalP"/>
    </source>
</evidence>
<gene>
    <name evidence="2" type="ORF">PQR08_24860</name>
</gene>
<proteinExistence type="predicted"/>
<organism evidence="2 3">
    <name type="scientific">Caballeronia jiangsuensis</name>
    <dbReference type="NCBI Taxonomy" id="1458357"/>
    <lineage>
        <taxon>Bacteria</taxon>
        <taxon>Pseudomonadati</taxon>
        <taxon>Pseudomonadota</taxon>
        <taxon>Betaproteobacteria</taxon>
        <taxon>Burkholderiales</taxon>
        <taxon>Burkholderiaceae</taxon>
        <taxon>Caballeronia</taxon>
    </lineage>
</organism>
<evidence type="ECO:0008006" key="4">
    <source>
        <dbReference type="Google" id="ProtNLM"/>
    </source>
</evidence>
<dbReference type="EMBL" id="JAQQDB010000026">
    <property type="protein sequence ID" value="MFM0520664.1"/>
    <property type="molecule type" value="Genomic_DNA"/>
</dbReference>
<keyword evidence="3" id="KW-1185">Reference proteome</keyword>
<reference evidence="2 3" key="1">
    <citation type="journal article" date="2024" name="Chem. Sci.">
        <title>Discovery of megapolipeptins by genome mining of a Burkholderiales bacteria collection.</title>
        <authorList>
            <person name="Paulo B.S."/>
            <person name="Recchia M.J.J."/>
            <person name="Lee S."/>
            <person name="Fergusson C.H."/>
            <person name="Romanowski S.B."/>
            <person name="Hernandez A."/>
            <person name="Krull N."/>
            <person name="Liu D.Y."/>
            <person name="Cavanagh H."/>
            <person name="Bos A."/>
            <person name="Gray C.A."/>
            <person name="Murphy B.T."/>
            <person name="Linington R.G."/>
            <person name="Eustaquio A.S."/>
        </authorList>
    </citation>
    <scope>NUCLEOTIDE SEQUENCE [LARGE SCALE GENOMIC DNA]</scope>
    <source>
        <strain evidence="2 3">RL17-374-BIF-D</strain>
    </source>
</reference>
<feature type="chain" id="PRO_5046638609" description="Lipoprotein" evidence="1">
    <location>
        <begin position="24"/>
        <end position="216"/>
    </location>
</feature>